<dbReference type="GO" id="GO:0008131">
    <property type="term" value="F:primary methylamine oxidase activity"/>
    <property type="evidence" value="ECO:0007669"/>
    <property type="project" value="InterPro"/>
</dbReference>
<evidence type="ECO:0000256" key="9">
    <source>
        <dbReference type="ARBA" id="ARBA00023008"/>
    </source>
</evidence>
<keyword evidence="10" id="KW-0464">Manganese</keyword>
<dbReference type="InterPro" id="IPR000269">
    <property type="entry name" value="Cu_amine_oxidase"/>
</dbReference>
<dbReference type="PANTHER" id="PTHR10638">
    <property type="entry name" value="COPPER AMINE OXIDASE"/>
    <property type="match status" value="1"/>
</dbReference>
<reference evidence="14" key="1">
    <citation type="submission" date="2020-05" db="EMBL/GenBank/DDBJ databases">
        <title>Mycena genomes resolve the evolution of fungal bioluminescence.</title>
        <authorList>
            <person name="Tsai I.J."/>
        </authorList>
    </citation>
    <scope>NUCLEOTIDE SEQUENCE</scope>
    <source>
        <strain evidence="14">171206Taipei</strain>
    </source>
</reference>
<keyword evidence="9 11" id="KW-0186">Copper</keyword>
<dbReference type="InterPro" id="IPR046341">
    <property type="entry name" value="SET_dom_sf"/>
</dbReference>
<keyword evidence="7 11" id="KW-0801">TPQ</keyword>
<dbReference type="EC" id="1.4.3.-" evidence="11"/>
<feature type="domain" description="Copper amine oxidase catalytic" evidence="12">
    <location>
        <begin position="350"/>
        <end position="428"/>
    </location>
</feature>
<comment type="caution">
    <text evidence="14">The sequence shown here is derived from an EMBL/GenBank/DDBJ whole genome shotgun (WGS) entry which is preliminary data.</text>
</comment>
<dbReference type="GO" id="GO:0048038">
    <property type="term" value="F:quinone binding"/>
    <property type="evidence" value="ECO:0007669"/>
    <property type="project" value="InterPro"/>
</dbReference>
<comment type="cofactor">
    <cofactor evidence="3">
        <name>Zn(2+)</name>
        <dbReference type="ChEBI" id="CHEBI:29105"/>
    </cofactor>
</comment>
<comment type="cofactor">
    <cofactor evidence="1">
        <name>Cu cation</name>
        <dbReference type="ChEBI" id="CHEBI:23378"/>
    </cofactor>
</comment>
<dbReference type="GO" id="GO:0005507">
    <property type="term" value="F:copper ion binding"/>
    <property type="evidence" value="ECO:0007669"/>
    <property type="project" value="InterPro"/>
</dbReference>
<evidence type="ECO:0000313" key="14">
    <source>
        <dbReference type="EMBL" id="KAF7289377.1"/>
    </source>
</evidence>
<keyword evidence="8 11" id="KW-0560">Oxidoreductase</keyword>
<accession>A0A8H6S000</accession>
<evidence type="ECO:0000256" key="5">
    <source>
        <dbReference type="ARBA" id="ARBA00011738"/>
    </source>
</evidence>
<dbReference type="InterPro" id="IPR016182">
    <property type="entry name" value="Cu_amine_oxidase_N-reg"/>
</dbReference>
<comment type="subunit">
    <text evidence="5">Homodimer.</text>
</comment>
<dbReference type="Gene3D" id="2.70.98.20">
    <property type="entry name" value="Copper amine oxidase, catalytic domain"/>
    <property type="match status" value="1"/>
</dbReference>
<comment type="similarity">
    <text evidence="4 11">Belongs to the copper/topaquinone oxidase family.</text>
</comment>
<evidence type="ECO:0000256" key="2">
    <source>
        <dbReference type="ARBA" id="ARBA00001936"/>
    </source>
</evidence>
<evidence type="ECO:0000256" key="4">
    <source>
        <dbReference type="ARBA" id="ARBA00007983"/>
    </source>
</evidence>
<name>A0A8H6S000_9AGAR</name>
<evidence type="ECO:0000256" key="7">
    <source>
        <dbReference type="ARBA" id="ARBA00022772"/>
    </source>
</evidence>
<dbReference type="SUPFAM" id="SSF82199">
    <property type="entry name" value="SET domain"/>
    <property type="match status" value="1"/>
</dbReference>
<gene>
    <name evidence="14" type="ORF">MIND_01400100</name>
</gene>
<dbReference type="PANTHER" id="PTHR10638:SF86">
    <property type="entry name" value="COPPER AMINE OXIDASE 1-RELATED"/>
    <property type="match status" value="1"/>
</dbReference>
<protein>
    <recommendedName>
        <fullName evidence="11">Amine oxidase</fullName>
        <ecNumber evidence="11">1.4.3.-</ecNumber>
    </recommendedName>
</protein>
<evidence type="ECO:0000256" key="10">
    <source>
        <dbReference type="ARBA" id="ARBA00023211"/>
    </source>
</evidence>
<sequence length="428" mass="48009">MPGYPQPLRTVSKPTFRVGEAGSKGLGLFAARALGQGELIIDERPLLISVRGVPVAVDPLTPDEITAVCDAVRLYTATNTDVRTLKLMTCYLLPPPKKVNHGCFGAPCHTYSPWSETGAAGAHNAKGASRRVSAFDYRSPNTDGMKFQDVASGCVVLHHLDTRLILPRRHYNSILSLREGTWMVDLLDLLEDGLQPAIPPEEQLRCEVVVRADPRVQQFAKDVGVLPEEIFCESWAIGYDDRFPPTQRLQQGLMFARFSQHDNLYAHPMDFTIIYDSIAEKVIHIEFPPHYKDGLVSSNPDTSPPDLQLDPLVVSGRERVPPPRKAFDFLPDLMAAADKDFKQRDDLKPLHILQPEGVSFRLDGQQLEWQNWKMHIAFHHREGLALSTITYNDHGEVRPLFYRLSLSEMVVPYGAPEYPHGRKSAFDA</sequence>
<dbReference type="InterPro" id="IPR036460">
    <property type="entry name" value="Cu_amine_oxidase_C_sf"/>
</dbReference>
<evidence type="ECO:0000256" key="1">
    <source>
        <dbReference type="ARBA" id="ARBA00001935"/>
    </source>
</evidence>
<dbReference type="Pfam" id="PF01179">
    <property type="entry name" value="Cu_amine_oxid"/>
    <property type="match status" value="1"/>
</dbReference>
<dbReference type="InterPro" id="IPR015798">
    <property type="entry name" value="Cu_amine_oxidase_C"/>
</dbReference>
<evidence type="ECO:0000259" key="12">
    <source>
        <dbReference type="Pfam" id="PF01179"/>
    </source>
</evidence>
<evidence type="ECO:0000256" key="6">
    <source>
        <dbReference type="ARBA" id="ARBA00022723"/>
    </source>
</evidence>
<dbReference type="OrthoDB" id="5379943at2759"/>
<evidence type="ECO:0000256" key="8">
    <source>
        <dbReference type="ARBA" id="ARBA00023002"/>
    </source>
</evidence>
<feature type="domain" description="Copper amine oxidase N3-terminal" evidence="13">
    <location>
        <begin position="201"/>
        <end position="289"/>
    </location>
</feature>
<evidence type="ECO:0000313" key="15">
    <source>
        <dbReference type="Proteomes" id="UP000636479"/>
    </source>
</evidence>
<keyword evidence="6 11" id="KW-0479">Metal-binding</keyword>
<dbReference type="SUPFAM" id="SSF49998">
    <property type="entry name" value="Amine oxidase catalytic domain"/>
    <property type="match status" value="1"/>
</dbReference>
<keyword evidence="15" id="KW-1185">Reference proteome</keyword>
<dbReference type="AlphaFoldDB" id="A0A8H6S000"/>
<dbReference type="RefSeq" id="XP_037213408.1">
    <property type="nucleotide sequence ID" value="XM_037370407.1"/>
</dbReference>
<dbReference type="EMBL" id="JACAZF010000017">
    <property type="protein sequence ID" value="KAF7289377.1"/>
    <property type="molecule type" value="Genomic_DNA"/>
</dbReference>
<dbReference type="Gene3D" id="3.10.450.40">
    <property type="match status" value="1"/>
</dbReference>
<evidence type="ECO:0000259" key="13">
    <source>
        <dbReference type="Pfam" id="PF02728"/>
    </source>
</evidence>
<dbReference type="GO" id="GO:0009308">
    <property type="term" value="P:amine metabolic process"/>
    <property type="evidence" value="ECO:0007669"/>
    <property type="project" value="UniProtKB-UniRule"/>
</dbReference>
<dbReference type="Pfam" id="PF02728">
    <property type="entry name" value="Cu_amine_oxidN3"/>
    <property type="match status" value="1"/>
</dbReference>
<comment type="cofactor">
    <cofactor evidence="2">
        <name>Mn(2+)</name>
        <dbReference type="ChEBI" id="CHEBI:29035"/>
    </cofactor>
</comment>
<dbReference type="InterPro" id="IPR015802">
    <property type="entry name" value="Cu_amine_oxidase_N3"/>
</dbReference>
<evidence type="ECO:0000256" key="3">
    <source>
        <dbReference type="ARBA" id="ARBA00001947"/>
    </source>
</evidence>
<evidence type="ECO:0000256" key="11">
    <source>
        <dbReference type="RuleBase" id="RU000672"/>
    </source>
</evidence>
<dbReference type="Proteomes" id="UP000636479">
    <property type="component" value="Unassembled WGS sequence"/>
</dbReference>
<proteinExistence type="inferred from homology"/>
<dbReference type="SUPFAM" id="SSF54416">
    <property type="entry name" value="Amine oxidase N-terminal region"/>
    <property type="match status" value="1"/>
</dbReference>
<comment type="PTM">
    <text evidence="11">Topaquinone (TPQ) is generated by copper-dependent autoxidation of a specific tyrosyl residue.</text>
</comment>
<dbReference type="GeneID" id="59352923"/>
<comment type="cofactor">
    <cofactor evidence="11">
        <name>Cu cation</name>
        <dbReference type="ChEBI" id="CHEBI:23378"/>
    </cofactor>
    <text evidence="11">Contains 1 topaquinone per subunit.</text>
</comment>
<organism evidence="14 15">
    <name type="scientific">Mycena indigotica</name>
    <dbReference type="NCBI Taxonomy" id="2126181"/>
    <lineage>
        <taxon>Eukaryota</taxon>
        <taxon>Fungi</taxon>
        <taxon>Dikarya</taxon>
        <taxon>Basidiomycota</taxon>
        <taxon>Agaricomycotina</taxon>
        <taxon>Agaricomycetes</taxon>
        <taxon>Agaricomycetidae</taxon>
        <taxon>Agaricales</taxon>
        <taxon>Marasmiineae</taxon>
        <taxon>Mycenaceae</taxon>
        <taxon>Mycena</taxon>
    </lineage>
</organism>